<name>A0ABZ3IP95_9FIRM</name>
<accession>A0ABZ3IP95</accession>
<gene>
    <name evidence="1" type="ORF">SPSIL_035790</name>
</gene>
<protein>
    <recommendedName>
        <fullName evidence="3">Zinc-finger domain-containing protein</fullName>
    </recommendedName>
</protein>
<dbReference type="RefSeq" id="WP_094607281.1">
    <property type="nucleotide sequence ID" value="NZ_CP155573.1"/>
</dbReference>
<organism evidence="1 2">
    <name type="scientific">Sporomusa silvacetica DSM 10669</name>
    <dbReference type="NCBI Taxonomy" id="1123289"/>
    <lineage>
        <taxon>Bacteria</taxon>
        <taxon>Bacillati</taxon>
        <taxon>Bacillota</taxon>
        <taxon>Negativicutes</taxon>
        <taxon>Selenomonadales</taxon>
        <taxon>Sporomusaceae</taxon>
        <taxon>Sporomusa</taxon>
    </lineage>
</organism>
<proteinExistence type="predicted"/>
<evidence type="ECO:0008006" key="3">
    <source>
        <dbReference type="Google" id="ProtNLM"/>
    </source>
</evidence>
<reference evidence="1" key="1">
    <citation type="submission" date="2024-05" db="EMBL/GenBank/DDBJ databases">
        <title>Isolation and characterization of Sporomusa carbonis sp. nov., a carboxydotrophic hydrogenogen in the genus of Sporomusa isolated from a charcoal burning pile.</title>
        <authorList>
            <person name="Boeer T."/>
            <person name="Rosenbaum F."/>
            <person name="Eysell L."/>
            <person name="Mueller V."/>
            <person name="Daniel R."/>
            <person name="Poehlein A."/>
        </authorList>
    </citation>
    <scope>NUCLEOTIDE SEQUENCE [LARGE SCALE GENOMIC DNA]</scope>
    <source>
        <strain evidence="1">DSM 10669</strain>
    </source>
</reference>
<evidence type="ECO:0000313" key="1">
    <source>
        <dbReference type="EMBL" id="XFO67381.1"/>
    </source>
</evidence>
<evidence type="ECO:0000313" key="2">
    <source>
        <dbReference type="Proteomes" id="UP000216752"/>
    </source>
</evidence>
<dbReference type="Proteomes" id="UP000216752">
    <property type="component" value="Chromosome"/>
</dbReference>
<dbReference type="EMBL" id="CP155573">
    <property type="protein sequence ID" value="XFO67381.1"/>
    <property type="molecule type" value="Genomic_DNA"/>
</dbReference>
<keyword evidence="2" id="KW-1185">Reference proteome</keyword>
<sequence>MSCISEIELQEYLEGNVQSLEKVTIEEHLKTCSNCKSELLVLKLLLWELNEIKKAKPEIPAEVSKVRGTVLNELFEGNQDTMELAKILHLQRNNFANASTFVKFIPGVKAGKHYLRQGLKKAPSAAVSLSGSVLKSGFKMLQARLST</sequence>